<evidence type="ECO:0000313" key="2">
    <source>
        <dbReference type="Proteomes" id="UP000234345"/>
    </source>
</evidence>
<comment type="caution">
    <text evidence="1">The sequence shown here is derived from an EMBL/GenBank/DDBJ whole genome shotgun (WGS) entry which is preliminary data.</text>
</comment>
<sequence length="306" mass="31191">MPLIEPLKFRKSGSTVVAPAEMEPGDQIPGAYISDIAGSNLLINGDMRINQRAFAGGALTASAFGYDRWFADTGGANVSVSAAGVITHASGTICQAIEAPRGVFGASITISVGDLSGGNLNVSVGGVAGTITAGTGRRYVSIAAPGSSGTGNLIVKISPATASVTYREIAVVRGGDMAGFDYQPAAFLLIQCQRFYEKSYPLNVAAGTVTDAGQSAFFLYGVSSPNFAAGYTTDFKVSKRGTPAVTLYSPNSGAAGKMYSAGTNADVNGVAGSPGISGFFPNSGTIAATDNLNIRWHWVADAEITS</sequence>
<accession>A0A7Z7J0X6</accession>
<dbReference type="AlphaFoldDB" id="A0A7Z7J0X6"/>
<organism evidence="1 2">
    <name type="scientific">Xanthomonas campestris pv. phaseoli</name>
    <dbReference type="NCBI Taxonomy" id="317013"/>
    <lineage>
        <taxon>Bacteria</taxon>
        <taxon>Pseudomonadati</taxon>
        <taxon>Pseudomonadota</taxon>
        <taxon>Gammaproteobacteria</taxon>
        <taxon>Lysobacterales</taxon>
        <taxon>Lysobacteraceae</taxon>
        <taxon>Xanthomonas</taxon>
    </lineage>
</organism>
<dbReference type="Proteomes" id="UP000234345">
    <property type="component" value="Unassembled WGS sequence"/>
</dbReference>
<protein>
    <submittedName>
        <fullName evidence="1">Uncharacterized protein</fullName>
    </submittedName>
</protein>
<dbReference type="EMBL" id="OCZC01000058">
    <property type="protein sequence ID" value="SOO23989.1"/>
    <property type="molecule type" value="Genomic_DNA"/>
</dbReference>
<reference evidence="1 2" key="1">
    <citation type="submission" date="2017-10" db="EMBL/GenBank/DDBJ databases">
        <authorList>
            <person name="Regsiter A."/>
            <person name="William W."/>
        </authorList>
    </citation>
    <scope>NUCLEOTIDE SEQUENCE [LARGE SCALE GENOMIC DNA]</scope>
    <source>
        <strain evidence="1 2">CFBP6991</strain>
    </source>
</reference>
<proteinExistence type="predicted"/>
<evidence type="ECO:0000313" key="1">
    <source>
        <dbReference type="EMBL" id="SOO23989.1"/>
    </source>
</evidence>
<name>A0A7Z7J0X6_XANCH</name>
<dbReference type="RefSeq" id="WP_099801831.1">
    <property type="nucleotide sequence ID" value="NZ_OCZC01000058.1"/>
</dbReference>
<gene>
    <name evidence="1" type="ORF">XFF6991_310159</name>
</gene>